<evidence type="ECO:0000256" key="2">
    <source>
        <dbReference type="SAM" id="SignalP"/>
    </source>
</evidence>
<dbReference type="InterPro" id="IPR026444">
    <property type="entry name" value="Secre_tail"/>
</dbReference>
<keyword evidence="1 2" id="KW-0732">Signal</keyword>
<evidence type="ECO:0000313" key="4">
    <source>
        <dbReference type="EMBL" id="TQM40978.1"/>
    </source>
</evidence>
<gene>
    <name evidence="4" type="ORF">BC670_1907</name>
</gene>
<evidence type="ECO:0000256" key="1">
    <source>
        <dbReference type="ARBA" id="ARBA00022729"/>
    </source>
</evidence>
<comment type="caution">
    <text evidence="4">The sequence shown here is derived from an EMBL/GenBank/DDBJ whole genome shotgun (WGS) entry which is preliminary data.</text>
</comment>
<name>A0A543G4G9_9FLAO</name>
<evidence type="ECO:0000313" key="5">
    <source>
        <dbReference type="Proteomes" id="UP000320773"/>
    </source>
</evidence>
<feature type="domain" description="Secretion system C-terminal sorting" evidence="3">
    <location>
        <begin position="125"/>
        <end position="196"/>
    </location>
</feature>
<proteinExistence type="predicted"/>
<reference evidence="4 5" key="1">
    <citation type="submission" date="2019-06" db="EMBL/GenBank/DDBJ databases">
        <title>Genomic Encyclopedia of Archaeal and Bacterial Type Strains, Phase II (KMG-II): from individual species to whole genera.</title>
        <authorList>
            <person name="Goeker M."/>
        </authorList>
    </citation>
    <scope>NUCLEOTIDE SEQUENCE [LARGE SCALE GENOMIC DNA]</scope>
    <source>
        <strain evidence="4 5">DSM 24789</strain>
    </source>
</reference>
<sequence length="200" mass="22753">MKTKLTIIFFLSYHFLVAQETFCSNPPANVNINTPINYTIQSQININFKYYTTSTIRIGGYTIDLISNNNKFFSANSVTWGAGFRAMPTNNQKVISSVGLCTNYSSIQTTDDSNSLLDSNSNILLYPNPTSNNFFVICTNFIVDKIEIYSFEGKLIHKKEFIQNKELSIEIGKFPDGIYDVVVFEKNNNIIYKKIIKKSN</sequence>
<dbReference type="Proteomes" id="UP000320773">
    <property type="component" value="Unassembled WGS sequence"/>
</dbReference>
<feature type="signal peptide" evidence="2">
    <location>
        <begin position="1"/>
        <end position="18"/>
    </location>
</feature>
<dbReference type="Pfam" id="PF18962">
    <property type="entry name" value="Por_Secre_tail"/>
    <property type="match status" value="1"/>
</dbReference>
<dbReference type="RefSeq" id="WP_089081474.1">
    <property type="nucleotide sequence ID" value="NZ_VFPJ01000001.1"/>
</dbReference>
<feature type="chain" id="PRO_5021819917" evidence="2">
    <location>
        <begin position="19"/>
        <end position="200"/>
    </location>
</feature>
<organism evidence="4 5">
    <name type="scientific">Flavobacterium branchiophilum</name>
    <dbReference type="NCBI Taxonomy" id="55197"/>
    <lineage>
        <taxon>Bacteria</taxon>
        <taxon>Pseudomonadati</taxon>
        <taxon>Bacteroidota</taxon>
        <taxon>Flavobacteriia</taxon>
        <taxon>Flavobacteriales</taxon>
        <taxon>Flavobacteriaceae</taxon>
        <taxon>Flavobacterium</taxon>
    </lineage>
</organism>
<dbReference type="AlphaFoldDB" id="A0A543G4G9"/>
<protein>
    <submittedName>
        <fullName evidence="4">Putative secreted protein (Por secretion system target)</fullName>
    </submittedName>
</protein>
<dbReference type="EMBL" id="VFPJ01000001">
    <property type="protein sequence ID" value="TQM40978.1"/>
    <property type="molecule type" value="Genomic_DNA"/>
</dbReference>
<evidence type="ECO:0000259" key="3">
    <source>
        <dbReference type="Pfam" id="PF18962"/>
    </source>
</evidence>
<accession>A0A543G4G9</accession>
<dbReference type="NCBIfam" id="TIGR04183">
    <property type="entry name" value="Por_Secre_tail"/>
    <property type="match status" value="1"/>
</dbReference>